<dbReference type="AlphaFoldDB" id="A0A6G0W1S1"/>
<gene>
    <name evidence="1" type="ORF">FWK35_00029602</name>
</gene>
<evidence type="ECO:0000313" key="1">
    <source>
        <dbReference type="EMBL" id="KAF0719402.1"/>
    </source>
</evidence>
<accession>A0A6G0W1S1</accession>
<dbReference type="OrthoDB" id="6628180at2759"/>
<proteinExistence type="predicted"/>
<keyword evidence="2" id="KW-1185">Reference proteome</keyword>
<comment type="caution">
    <text evidence="1">The sequence shown here is derived from an EMBL/GenBank/DDBJ whole genome shotgun (WGS) entry which is preliminary data.</text>
</comment>
<evidence type="ECO:0000313" key="2">
    <source>
        <dbReference type="Proteomes" id="UP000478052"/>
    </source>
</evidence>
<organism evidence="1 2">
    <name type="scientific">Aphis craccivora</name>
    <name type="common">Cowpea aphid</name>
    <dbReference type="NCBI Taxonomy" id="307492"/>
    <lineage>
        <taxon>Eukaryota</taxon>
        <taxon>Metazoa</taxon>
        <taxon>Ecdysozoa</taxon>
        <taxon>Arthropoda</taxon>
        <taxon>Hexapoda</taxon>
        <taxon>Insecta</taxon>
        <taxon>Pterygota</taxon>
        <taxon>Neoptera</taxon>
        <taxon>Paraneoptera</taxon>
        <taxon>Hemiptera</taxon>
        <taxon>Sternorrhyncha</taxon>
        <taxon>Aphidomorpha</taxon>
        <taxon>Aphidoidea</taxon>
        <taxon>Aphididae</taxon>
        <taxon>Aphidini</taxon>
        <taxon>Aphis</taxon>
        <taxon>Aphis</taxon>
    </lineage>
</organism>
<dbReference type="EMBL" id="VUJU01009563">
    <property type="protein sequence ID" value="KAF0719402.1"/>
    <property type="molecule type" value="Genomic_DNA"/>
</dbReference>
<name>A0A6G0W1S1_APHCR</name>
<reference evidence="1 2" key="1">
    <citation type="submission" date="2019-08" db="EMBL/GenBank/DDBJ databases">
        <title>Whole genome of Aphis craccivora.</title>
        <authorList>
            <person name="Voronova N.V."/>
            <person name="Shulinski R.S."/>
            <person name="Bandarenka Y.V."/>
            <person name="Zhorov D.G."/>
            <person name="Warner D."/>
        </authorList>
    </citation>
    <scope>NUCLEOTIDE SEQUENCE [LARGE SCALE GENOMIC DNA]</scope>
    <source>
        <strain evidence="1">180601</strain>
        <tissue evidence="1">Whole Body</tissue>
    </source>
</reference>
<sequence>MIFKSSIAEIEEYISKRRNENTPIQPFILICGTPSKPKEIIVFFDCIKFKLFSIYSAIDVCFKIFHIFNLEYPPQSSIVWLFIQKYFYVLNTKYDKAYHTLGTYTMQFLYYLKSRVNYKVKFKNTSTNHICCNNSTYNHDDN</sequence>
<feature type="non-terminal residue" evidence="1">
    <location>
        <position position="142"/>
    </location>
</feature>
<protein>
    <submittedName>
        <fullName evidence="1">Uncharacterized protein</fullName>
    </submittedName>
</protein>
<dbReference type="Proteomes" id="UP000478052">
    <property type="component" value="Unassembled WGS sequence"/>
</dbReference>